<feature type="compositionally biased region" description="Acidic residues" evidence="1">
    <location>
        <begin position="69"/>
        <end position="86"/>
    </location>
</feature>
<accession>A0A6A4I5P6</accession>
<feature type="region of interest" description="Disordered" evidence="1">
    <location>
        <begin position="170"/>
        <end position="221"/>
    </location>
</feature>
<dbReference type="AlphaFoldDB" id="A0A6A4I5P6"/>
<feature type="compositionally biased region" description="Acidic residues" evidence="1">
    <location>
        <begin position="192"/>
        <end position="208"/>
    </location>
</feature>
<gene>
    <name evidence="2" type="ORF">BT96DRAFT_1016524</name>
</gene>
<dbReference type="OrthoDB" id="2565191at2759"/>
<reference evidence="2" key="1">
    <citation type="journal article" date="2019" name="Environ. Microbiol.">
        <title>Fungal ecological strategies reflected in gene transcription - a case study of two litter decomposers.</title>
        <authorList>
            <person name="Barbi F."/>
            <person name="Kohler A."/>
            <person name="Barry K."/>
            <person name="Baskaran P."/>
            <person name="Daum C."/>
            <person name="Fauchery L."/>
            <person name="Ihrmark K."/>
            <person name="Kuo A."/>
            <person name="LaButti K."/>
            <person name="Lipzen A."/>
            <person name="Morin E."/>
            <person name="Grigoriev I.V."/>
            <person name="Henrissat B."/>
            <person name="Lindahl B."/>
            <person name="Martin F."/>
        </authorList>
    </citation>
    <scope>NUCLEOTIDE SEQUENCE</scope>
    <source>
        <strain evidence="2">JB14</strain>
    </source>
</reference>
<evidence type="ECO:0000313" key="3">
    <source>
        <dbReference type="Proteomes" id="UP000799118"/>
    </source>
</evidence>
<name>A0A6A4I5P6_9AGAR</name>
<evidence type="ECO:0000256" key="1">
    <source>
        <dbReference type="SAM" id="MobiDB-lite"/>
    </source>
</evidence>
<protein>
    <submittedName>
        <fullName evidence="2">Uncharacterized protein</fullName>
    </submittedName>
</protein>
<dbReference type="Proteomes" id="UP000799118">
    <property type="component" value="Unassembled WGS sequence"/>
</dbReference>
<feature type="region of interest" description="Disordered" evidence="1">
    <location>
        <begin position="256"/>
        <end position="284"/>
    </location>
</feature>
<feature type="compositionally biased region" description="Basic and acidic residues" evidence="1">
    <location>
        <begin position="87"/>
        <end position="99"/>
    </location>
</feature>
<keyword evidence="3" id="KW-1185">Reference proteome</keyword>
<feature type="region of interest" description="Disordered" evidence="1">
    <location>
        <begin position="63"/>
        <end position="104"/>
    </location>
</feature>
<organism evidence="2 3">
    <name type="scientific">Gymnopus androsaceus JB14</name>
    <dbReference type="NCBI Taxonomy" id="1447944"/>
    <lineage>
        <taxon>Eukaryota</taxon>
        <taxon>Fungi</taxon>
        <taxon>Dikarya</taxon>
        <taxon>Basidiomycota</taxon>
        <taxon>Agaricomycotina</taxon>
        <taxon>Agaricomycetes</taxon>
        <taxon>Agaricomycetidae</taxon>
        <taxon>Agaricales</taxon>
        <taxon>Marasmiineae</taxon>
        <taxon>Omphalotaceae</taxon>
        <taxon>Gymnopus</taxon>
    </lineage>
</organism>
<dbReference type="EMBL" id="ML769419">
    <property type="protein sequence ID" value="KAE9404124.1"/>
    <property type="molecule type" value="Genomic_DNA"/>
</dbReference>
<sequence>MPPSRLSTVFDLSGLRLHTDGSLVVQTSKNSNLRFSKRTVQDTRGSWIAKDAGGLASVPRYRKVASREDEGEDEIEEGEDEMDVDEDTRSERGKRDVHFKTSRARKRRKFATDEEYIAPDFSLASHACLSNDPDPECLPALAAPSSDLLKSVHYHASMYYHERGCFSMPPSNIGKNVRTRKRARSNSLNSDSEGEDPIDDDDDDDDETQAPARRGDHSLADMYKTMDGSALMAIGMLLQEHVAELLYAEQVDQSENSQMYGETAEMNGSEAGISPPVDDPLSTT</sequence>
<proteinExistence type="predicted"/>
<evidence type="ECO:0000313" key="2">
    <source>
        <dbReference type="EMBL" id="KAE9404124.1"/>
    </source>
</evidence>